<accession>A0A8J1Y297</accession>
<reference evidence="1" key="1">
    <citation type="submission" date="2022-03" db="EMBL/GenBank/DDBJ databases">
        <authorList>
            <person name="Martin C."/>
        </authorList>
    </citation>
    <scope>NUCLEOTIDE SEQUENCE</scope>
</reference>
<proteinExistence type="predicted"/>
<protein>
    <submittedName>
        <fullName evidence="1">Uncharacterized protein</fullName>
    </submittedName>
</protein>
<feature type="non-terminal residue" evidence="1">
    <location>
        <position position="1"/>
    </location>
</feature>
<name>A0A8J1Y297_OWEFU</name>
<dbReference type="AlphaFoldDB" id="A0A8J1Y297"/>
<sequence>LDCTWQPASFKSKAVYTYVTASLKTCNTCEPQVITQRYGDESSSYVNRCRFNLSQNATYFHVDVNLSNPFDEVGKSANISGDSNTLIKPAMVHSVARAVNSSCVHLSWKRTAPEGVNVLYFIKYCSKWKDNCNE</sequence>
<feature type="non-terminal residue" evidence="1">
    <location>
        <position position="134"/>
    </location>
</feature>
<evidence type="ECO:0000313" key="1">
    <source>
        <dbReference type="EMBL" id="CAH1781620.1"/>
    </source>
</evidence>
<dbReference type="Proteomes" id="UP000749559">
    <property type="component" value="Unassembled WGS sequence"/>
</dbReference>
<dbReference type="EMBL" id="CAIIXF020000004">
    <property type="protein sequence ID" value="CAH1781620.1"/>
    <property type="molecule type" value="Genomic_DNA"/>
</dbReference>
<gene>
    <name evidence="1" type="ORF">OFUS_LOCUS8180</name>
</gene>
<comment type="caution">
    <text evidence="1">The sequence shown here is derived from an EMBL/GenBank/DDBJ whole genome shotgun (WGS) entry which is preliminary data.</text>
</comment>
<organism evidence="1 2">
    <name type="scientific">Owenia fusiformis</name>
    <name type="common">Polychaete worm</name>
    <dbReference type="NCBI Taxonomy" id="6347"/>
    <lineage>
        <taxon>Eukaryota</taxon>
        <taxon>Metazoa</taxon>
        <taxon>Spiralia</taxon>
        <taxon>Lophotrochozoa</taxon>
        <taxon>Annelida</taxon>
        <taxon>Polychaeta</taxon>
        <taxon>Sedentaria</taxon>
        <taxon>Canalipalpata</taxon>
        <taxon>Sabellida</taxon>
        <taxon>Oweniida</taxon>
        <taxon>Oweniidae</taxon>
        <taxon>Owenia</taxon>
    </lineage>
</organism>
<keyword evidence="2" id="KW-1185">Reference proteome</keyword>
<evidence type="ECO:0000313" key="2">
    <source>
        <dbReference type="Proteomes" id="UP000749559"/>
    </source>
</evidence>